<organism evidence="3 4">
    <name type="scientific">Caldalkalibacillus uzonensis</name>
    <dbReference type="NCBI Taxonomy" id="353224"/>
    <lineage>
        <taxon>Bacteria</taxon>
        <taxon>Bacillati</taxon>
        <taxon>Bacillota</taxon>
        <taxon>Bacilli</taxon>
        <taxon>Bacillales</taxon>
        <taxon>Bacillaceae</taxon>
        <taxon>Caldalkalibacillus</taxon>
    </lineage>
</organism>
<keyword evidence="2" id="KW-1133">Transmembrane helix</keyword>
<proteinExistence type="predicted"/>
<evidence type="ECO:0000313" key="4">
    <source>
        <dbReference type="Proteomes" id="UP001232445"/>
    </source>
</evidence>
<reference evidence="3 4" key="1">
    <citation type="submission" date="2023-07" db="EMBL/GenBank/DDBJ databases">
        <title>Genomic Encyclopedia of Type Strains, Phase IV (KMG-IV): sequencing the most valuable type-strain genomes for metagenomic binning, comparative biology and taxonomic classification.</title>
        <authorList>
            <person name="Goeker M."/>
        </authorList>
    </citation>
    <scope>NUCLEOTIDE SEQUENCE [LARGE SCALE GENOMIC DNA]</scope>
    <source>
        <strain evidence="3 4">DSM 17740</strain>
    </source>
</reference>
<keyword evidence="2" id="KW-0812">Transmembrane</keyword>
<keyword evidence="4" id="KW-1185">Reference proteome</keyword>
<dbReference type="InterPro" id="IPR025416">
    <property type="entry name" value="YqzM"/>
</dbReference>
<feature type="transmembrane region" description="Helical" evidence="2">
    <location>
        <begin position="34"/>
        <end position="56"/>
    </location>
</feature>
<dbReference type="Proteomes" id="UP001232445">
    <property type="component" value="Unassembled WGS sequence"/>
</dbReference>
<feature type="region of interest" description="Disordered" evidence="1">
    <location>
        <begin position="1"/>
        <end position="24"/>
    </location>
</feature>
<evidence type="ECO:0000256" key="2">
    <source>
        <dbReference type="SAM" id="Phobius"/>
    </source>
</evidence>
<protein>
    <recommendedName>
        <fullName evidence="5">YqzM family protein</fullName>
    </recommendedName>
</protein>
<feature type="compositionally biased region" description="Polar residues" evidence="1">
    <location>
        <begin position="1"/>
        <end position="15"/>
    </location>
</feature>
<evidence type="ECO:0008006" key="5">
    <source>
        <dbReference type="Google" id="ProtNLM"/>
    </source>
</evidence>
<evidence type="ECO:0000256" key="1">
    <source>
        <dbReference type="SAM" id="MobiDB-lite"/>
    </source>
</evidence>
<gene>
    <name evidence="3" type="ORF">J2S00_002388</name>
</gene>
<dbReference type="Pfam" id="PF14141">
    <property type="entry name" value="YqzM"/>
    <property type="match status" value="1"/>
</dbReference>
<comment type="caution">
    <text evidence="3">The sequence shown here is derived from an EMBL/GenBank/DDBJ whole genome shotgun (WGS) entry which is preliminary data.</text>
</comment>
<evidence type="ECO:0000313" key="3">
    <source>
        <dbReference type="EMBL" id="MDQ0339600.1"/>
    </source>
</evidence>
<sequence length="60" mass="6961">MSAKNYEQNQNQAVRSNKFEEPHDQRNDLIDSGVGFIVSFGFFMTVFAVFVLFEIIRNLT</sequence>
<name>A0ABU0CVP6_9BACI</name>
<accession>A0ABU0CVP6</accession>
<keyword evidence="2" id="KW-0472">Membrane</keyword>
<dbReference type="EMBL" id="JAUSUQ010000008">
    <property type="protein sequence ID" value="MDQ0339600.1"/>
    <property type="molecule type" value="Genomic_DNA"/>
</dbReference>